<evidence type="ECO:0000313" key="2">
    <source>
        <dbReference type="EMBL" id="CAL4136731.1"/>
    </source>
</evidence>
<feature type="non-terminal residue" evidence="2">
    <location>
        <position position="105"/>
    </location>
</feature>
<feature type="compositionally biased region" description="Low complexity" evidence="1">
    <location>
        <begin position="16"/>
        <end position="32"/>
    </location>
</feature>
<proteinExistence type="predicted"/>
<organism evidence="2 3">
    <name type="scientific">Meganyctiphanes norvegica</name>
    <name type="common">Northern krill</name>
    <name type="synonym">Thysanopoda norvegica</name>
    <dbReference type="NCBI Taxonomy" id="48144"/>
    <lineage>
        <taxon>Eukaryota</taxon>
        <taxon>Metazoa</taxon>
        <taxon>Ecdysozoa</taxon>
        <taxon>Arthropoda</taxon>
        <taxon>Crustacea</taxon>
        <taxon>Multicrustacea</taxon>
        <taxon>Malacostraca</taxon>
        <taxon>Eumalacostraca</taxon>
        <taxon>Eucarida</taxon>
        <taxon>Euphausiacea</taxon>
        <taxon>Euphausiidae</taxon>
        <taxon>Meganyctiphanes</taxon>
    </lineage>
</organism>
<evidence type="ECO:0000313" key="3">
    <source>
        <dbReference type="Proteomes" id="UP001497623"/>
    </source>
</evidence>
<sequence length="105" mass="10551">MIRVVTSASGGAYLEVPGGARSGSSSPRSPVSLQKRRRSASASPTPGRRVGVVAAPTLAITPPTPMLAITAGDPMASATGTRSRAPSPADAEMAAMEWTTDASSK</sequence>
<protein>
    <submittedName>
        <fullName evidence="2">Uncharacterized protein</fullName>
    </submittedName>
</protein>
<keyword evidence="3" id="KW-1185">Reference proteome</keyword>
<evidence type="ECO:0000256" key="1">
    <source>
        <dbReference type="SAM" id="MobiDB-lite"/>
    </source>
</evidence>
<dbReference type="AlphaFoldDB" id="A0AAV2RQ48"/>
<name>A0AAV2RQ48_MEGNR</name>
<feature type="region of interest" description="Disordered" evidence="1">
    <location>
        <begin position="63"/>
        <end position="105"/>
    </location>
</feature>
<reference evidence="2 3" key="1">
    <citation type="submission" date="2024-05" db="EMBL/GenBank/DDBJ databases">
        <authorList>
            <person name="Wallberg A."/>
        </authorList>
    </citation>
    <scope>NUCLEOTIDE SEQUENCE [LARGE SCALE GENOMIC DNA]</scope>
</reference>
<accession>A0AAV2RQ48</accession>
<dbReference type="Proteomes" id="UP001497623">
    <property type="component" value="Unassembled WGS sequence"/>
</dbReference>
<feature type="region of interest" description="Disordered" evidence="1">
    <location>
        <begin position="1"/>
        <end position="50"/>
    </location>
</feature>
<gene>
    <name evidence="2" type="ORF">MNOR_LOCUS27857</name>
</gene>
<comment type="caution">
    <text evidence="2">The sequence shown here is derived from an EMBL/GenBank/DDBJ whole genome shotgun (WGS) entry which is preliminary data.</text>
</comment>
<dbReference type="EMBL" id="CAXKWB010029920">
    <property type="protein sequence ID" value="CAL4136731.1"/>
    <property type="molecule type" value="Genomic_DNA"/>
</dbReference>